<dbReference type="Pfam" id="PF14299">
    <property type="entry name" value="PP2"/>
    <property type="match status" value="1"/>
</dbReference>
<sequence length="73" mass="8036">MAKIGKKGSYSYKPVKLNCGRATIPSGDELEITVGDQENGEKEADLHFGLYEVWSGKWKGGLIIKKAEVIKKP</sequence>
<evidence type="ECO:0000313" key="2">
    <source>
        <dbReference type="Proteomes" id="UP000242715"/>
    </source>
</evidence>
<protein>
    <submittedName>
        <fullName evidence="1">Uncharacterized protein</fullName>
    </submittedName>
</protein>
<dbReference type="EMBL" id="DF974797">
    <property type="protein sequence ID" value="GAU50534.1"/>
    <property type="molecule type" value="Genomic_DNA"/>
</dbReference>
<organism evidence="1 2">
    <name type="scientific">Trifolium subterraneum</name>
    <name type="common">Subterranean clover</name>
    <dbReference type="NCBI Taxonomy" id="3900"/>
    <lineage>
        <taxon>Eukaryota</taxon>
        <taxon>Viridiplantae</taxon>
        <taxon>Streptophyta</taxon>
        <taxon>Embryophyta</taxon>
        <taxon>Tracheophyta</taxon>
        <taxon>Spermatophyta</taxon>
        <taxon>Magnoliopsida</taxon>
        <taxon>eudicotyledons</taxon>
        <taxon>Gunneridae</taxon>
        <taxon>Pentapetalae</taxon>
        <taxon>rosids</taxon>
        <taxon>fabids</taxon>
        <taxon>Fabales</taxon>
        <taxon>Fabaceae</taxon>
        <taxon>Papilionoideae</taxon>
        <taxon>50 kb inversion clade</taxon>
        <taxon>NPAAA clade</taxon>
        <taxon>Hologalegina</taxon>
        <taxon>IRL clade</taxon>
        <taxon>Trifolieae</taxon>
        <taxon>Trifolium</taxon>
    </lineage>
</organism>
<proteinExistence type="predicted"/>
<dbReference type="AlphaFoldDB" id="A0A2Z6P2C0"/>
<accession>A0A2Z6P2C0</accession>
<evidence type="ECO:0000313" key="1">
    <source>
        <dbReference type="EMBL" id="GAU50534.1"/>
    </source>
</evidence>
<dbReference type="Proteomes" id="UP000242715">
    <property type="component" value="Unassembled WGS sequence"/>
</dbReference>
<keyword evidence="2" id="KW-1185">Reference proteome</keyword>
<name>A0A2Z6P2C0_TRISU</name>
<gene>
    <name evidence="1" type="ORF">TSUD_135670</name>
</gene>
<reference evidence="2" key="1">
    <citation type="journal article" date="2017" name="Front. Plant Sci.">
        <title>Climate Clever Clovers: New Paradigm to Reduce the Environmental Footprint of Ruminants by Breeding Low Methanogenic Forages Utilizing Haplotype Variation.</title>
        <authorList>
            <person name="Kaur P."/>
            <person name="Appels R."/>
            <person name="Bayer P.E."/>
            <person name="Keeble-Gagnere G."/>
            <person name="Wang J."/>
            <person name="Hirakawa H."/>
            <person name="Shirasawa K."/>
            <person name="Vercoe P."/>
            <person name="Stefanova K."/>
            <person name="Durmic Z."/>
            <person name="Nichols P."/>
            <person name="Revell C."/>
            <person name="Isobe S.N."/>
            <person name="Edwards D."/>
            <person name="Erskine W."/>
        </authorList>
    </citation>
    <scope>NUCLEOTIDE SEQUENCE [LARGE SCALE GENOMIC DNA]</scope>
    <source>
        <strain evidence="2">cv. Daliak</strain>
    </source>
</reference>
<dbReference type="OrthoDB" id="2107747at2759"/>
<dbReference type="InterPro" id="IPR025886">
    <property type="entry name" value="PP2-like"/>
</dbReference>